<dbReference type="Proteomes" id="UP001620626">
    <property type="component" value="Unassembled WGS sequence"/>
</dbReference>
<accession>A0ABD2LPL5</accession>
<comment type="caution">
    <text evidence="3">The sequence shown here is derived from an EMBL/GenBank/DDBJ whole genome shotgun (WGS) entry which is preliminary data.</text>
</comment>
<keyword evidence="2" id="KW-0812">Transmembrane</keyword>
<keyword evidence="2" id="KW-1133">Transmembrane helix</keyword>
<dbReference type="AlphaFoldDB" id="A0ABD2LPL5"/>
<feature type="compositionally biased region" description="Basic and acidic residues" evidence="1">
    <location>
        <begin position="92"/>
        <end position="120"/>
    </location>
</feature>
<evidence type="ECO:0000256" key="1">
    <source>
        <dbReference type="SAM" id="MobiDB-lite"/>
    </source>
</evidence>
<gene>
    <name evidence="3" type="ORF">niasHT_007586</name>
</gene>
<proteinExistence type="predicted"/>
<sequence length="120" mass="13392">MPFPPQLRTLCHSSPNSKMNFLQSRQFGSLLISFTFLLSAVFALFLLDQTEACHPAFPVGISPYVGPVGVVNPNDWATVKPQLMERVKRKGAKETAEEKATKRKEKSDQKKGDQIAKDTK</sequence>
<evidence type="ECO:0000313" key="4">
    <source>
        <dbReference type="Proteomes" id="UP001620626"/>
    </source>
</evidence>
<evidence type="ECO:0008006" key="5">
    <source>
        <dbReference type="Google" id="ProtNLM"/>
    </source>
</evidence>
<keyword evidence="2" id="KW-0472">Membrane</keyword>
<name>A0ABD2LPL5_9BILA</name>
<evidence type="ECO:0000313" key="3">
    <source>
        <dbReference type="EMBL" id="KAL3117183.1"/>
    </source>
</evidence>
<organism evidence="3 4">
    <name type="scientific">Heterodera trifolii</name>
    <dbReference type="NCBI Taxonomy" id="157864"/>
    <lineage>
        <taxon>Eukaryota</taxon>
        <taxon>Metazoa</taxon>
        <taxon>Ecdysozoa</taxon>
        <taxon>Nematoda</taxon>
        <taxon>Chromadorea</taxon>
        <taxon>Rhabditida</taxon>
        <taxon>Tylenchina</taxon>
        <taxon>Tylenchomorpha</taxon>
        <taxon>Tylenchoidea</taxon>
        <taxon>Heteroderidae</taxon>
        <taxon>Heteroderinae</taxon>
        <taxon>Heterodera</taxon>
    </lineage>
</organism>
<reference evidence="3 4" key="1">
    <citation type="submission" date="2024-10" db="EMBL/GenBank/DDBJ databases">
        <authorList>
            <person name="Kim D."/>
        </authorList>
    </citation>
    <scope>NUCLEOTIDE SEQUENCE [LARGE SCALE GENOMIC DNA]</scope>
    <source>
        <strain evidence="3">BH-2024</strain>
    </source>
</reference>
<keyword evidence="4" id="KW-1185">Reference proteome</keyword>
<protein>
    <recommendedName>
        <fullName evidence="5">Transmembrane protein</fullName>
    </recommendedName>
</protein>
<feature type="transmembrane region" description="Helical" evidence="2">
    <location>
        <begin position="27"/>
        <end position="47"/>
    </location>
</feature>
<evidence type="ECO:0000256" key="2">
    <source>
        <dbReference type="SAM" id="Phobius"/>
    </source>
</evidence>
<dbReference type="EMBL" id="JBICBT010000334">
    <property type="protein sequence ID" value="KAL3117183.1"/>
    <property type="molecule type" value="Genomic_DNA"/>
</dbReference>
<feature type="region of interest" description="Disordered" evidence="1">
    <location>
        <begin position="82"/>
        <end position="120"/>
    </location>
</feature>